<dbReference type="InterPro" id="IPR017853">
    <property type="entry name" value="GH"/>
</dbReference>
<comment type="similarity">
    <text evidence="4 19">Belongs to the glycosyl hydrolase 17 family.</text>
</comment>
<accession>A0AAV0BU02</accession>
<evidence type="ECO:0000256" key="7">
    <source>
        <dbReference type="ARBA" id="ARBA00022512"/>
    </source>
</evidence>
<dbReference type="EC" id="3.2.1.39" evidence="5"/>
<organism evidence="20 21">
    <name type="scientific">Phakopsora pachyrhizi</name>
    <name type="common">Asian soybean rust disease fungus</name>
    <dbReference type="NCBI Taxonomy" id="170000"/>
    <lineage>
        <taxon>Eukaryota</taxon>
        <taxon>Fungi</taxon>
        <taxon>Dikarya</taxon>
        <taxon>Basidiomycota</taxon>
        <taxon>Pucciniomycotina</taxon>
        <taxon>Pucciniomycetes</taxon>
        <taxon>Pucciniales</taxon>
        <taxon>Phakopsoraceae</taxon>
        <taxon>Phakopsora</taxon>
    </lineage>
</organism>
<evidence type="ECO:0000256" key="8">
    <source>
        <dbReference type="ARBA" id="ARBA00022525"/>
    </source>
</evidence>
<evidence type="ECO:0000256" key="5">
    <source>
        <dbReference type="ARBA" id="ARBA00012780"/>
    </source>
</evidence>
<dbReference type="GO" id="GO:0005886">
    <property type="term" value="C:plasma membrane"/>
    <property type="evidence" value="ECO:0007669"/>
    <property type="project" value="UniProtKB-SubCell"/>
</dbReference>
<dbReference type="Proteomes" id="UP001153365">
    <property type="component" value="Unassembled WGS sequence"/>
</dbReference>
<dbReference type="PANTHER" id="PTHR16631">
    <property type="entry name" value="GLUCAN 1,3-BETA-GLUCOSIDASE"/>
    <property type="match status" value="1"/>
</dbReference>
<keyword evidence="7" id="KW-0134">Cell wall</keyword>
<keyword evidence="10 20" id="KW-0378">Hydrolase</keyword>
<keyword evidence="14" id="KW-0961">Cell wall biogenesis/degradation</keyword>
<keyword evidence="15" id="KW-0624">Polysaccharide degradation</keyword>
<dbReference type="AlphaFoldDB" id="A0AAV0BU02"/>
<dbReference type="Pfam" id="PF00332">
    <property type="entry name" value="Glyco_hydro_17"/>
    <property type="match status" value="1"/>
</dbReference>
<evidence type="ECO:0000256" key="4">
    <source>
        <dbReference type="ARBA" id="ARBA00008773"/>
    </source>
</evidence>
<sequence>MTKSMLPQTQTQTQTHIQNVIRDNHHSRILNPLILYFKTNTMRYIIHPPIRLIKLTVISLLVGFITEVESATTVNRNRSFYGMAYSPQGAIMPNCGANQNDVTTDLRLLSTLTPRIRLYSSDCDQPNLILQGLKDAGINDMSVWLGIFFDGDHEIYTRQLDALTSAIEKHGTHHIAGITVGNEFLLAAYQAGGKSNDSTVLSAQSKLLKYVNQTRRSIGMMKLDKIIPIGTSDAPFTINSEICAGVDYLMANVHPWFANLPVDRASDWTWQYYQDSVVNVCSKAPNRPTLYIGEIGWPTSSDDPKSVRSVDMAASTKNLQSLIDSFICQANSNGTNYFFFELKDETWKKSIGGVEPHWGLYDKDMRLKDLKLPHCPTS</sequence>
<dbReference type="EMBL" id="CALTRL010006121">
    <property type="protein sequence ID" value="CAH7689734.1"/>
    <property type="molecule type" value="Genomic_DNA"/>
</dbReference>
<evidence type="ECO:0000256" key="12">
    <source>
        <dbReference type="ARBA" id="ARBA00023180"/>
    </source>
</evidence>
<dbReference type="InterPro" id="IPR000490">
    <property type="entry name" value="Glyco_hydro_17"/>
</dbReference>
<dbReference type="GO" id="GO:0000272">
    <property type="term" value="P:polysaccharide catabolic process"/>
    <property type="evidence" value="ECO:0007669"/>
    <property type="project" value="UniProtKB-KW"/>
</dbReference>
<keyword evidence="12" id="KW-0325">Glycoprotein</keyword>
<evidence type="ECO:0000256" key="2">
    <source>
        <dbReference type="ARBA" id="ARBA00004191"/>
    </source>
</evidence>
<dbReference type="Gene3D" id="3.20.20.80">
    <property type="entry name" value="Glycosidases"/>
    <property type="match status" value="1"/>
</dbReference>
<evidence type="ECO:0000313" key="21">
    <source>
        <dbReference type="Proteomes" id="UP001153365"/>
    </source>
</evidence>
<evidence type="ECO:0000256" key="14">
    <source>
        <dbReference type="ARBA" id="ARBA00023316"/>
    </source>
</evidence>
<dbReference type="GO" id="GO:0009277">
    <property type="term" value="C:fungal-type cell wall"/>
    <property type="evidence" value="ECO:0007669"/>
    <property type="project" value="TreeGrafter"/>
</dbReference>
<keyword evidence="11" id="KW-0472">Membrane</keyword>
<evidence type="ECO:0000256" key="1">
    <source>
        <dbReference type="ARBA" id="ARBA00000382"/>
    </source>
</evidence>
<comment type="catalytic activity">
    <reaction evidence="1">
        <text>Hydrolysis of (1-&gt;3)-beta-D-glucosidic linkages in (1-&gt;3)-beta-D-glucans.</text>
        <dbReference type="EC" id="3.2.1.39"/>
    </reaction>
</comment>
<protein>
    <recommendedName>
        <fullName evidence="5">glucan endo-1,3-beta-D-glucosidase</fullName>
        <ecNumber evidence="5">3.2.1.39</ecNumber>
    </recommendedName>
    <alternativeName>
        <fullName evidence="18">Endo-1,3-beta-glucanase btgC</fullName>
    </alternativeName>
    <alternativeName>
        <fullName evidence="17">Laminarinase btgC</fullName>
    </alternativeName>
</protein>
<evidence type="ECO:0000256" key="19">
    <source>
        <dbReference type="RuleBase" id="RU004335"/>
    </source>
</evidence>
<evidence type="ECO:0000256" key="6">
    <source>
        <dbReference type="ARBA" id="ARBA00022475"/>
    </source>
</evidence>
<keyword evidence="21" id="KW-1185">Reference proteome</keyword>
<evidence type="ECO:0000256" key="9">
    <source>
        <dbReference type="ARBA" id="ARBA00022729"/>
    </source>
</evidence>
<comment type="caution">
    <text evidence="20">The sequence shown here is derived from an EMBL/GenBank/DDBJ whole genome shotgun (WGS) entry which is preliminary data.</text>
</comment>
<dbReference type="GO" id="GO:0071555">
    <property type="term" value="P:cell wall organization"/>
    <property type="evidence" value="ECO:0007669"/>
    <property type="project" value="UniProtKB-KW"/>
</dbReference>
<dbReference type="GO" id="GO:0009986">
    <property type="term" value="C:cell surface"/>
    <property type="evidence" value="ECO:0007669"/>
    <property type="project" value="TreeGrafter"/>
</dbReference>
<evidence type="ECO:0000256" key="17">
    <source>
        <dbReference type="ARBA" id="ARBA00042373"/>
    </source>
</evidence>
<evidence type="ECO:0000256" key="3">
    <source>
        <dbReference type="ARBA" id="ARBA00004401"/>
    </source>
</evidence>
<keyword evidence="6" id="KW-1003">Cell membrane</keyword>
<evidence type="ECO:0000256" key="16">
    <source>
        <dbReference type="ARBA" id="ARBA00037649"/>
    </source>
</evidence>
<name>A0AAV0BU02_PHAPC</name>
<reference evidence="20" key="1">
    <citation type="submission" date="2022-06" db="EMBL/GenBank/DDBJ databases">
        <authorList>
            <consortium name="SYNGENTA / RWTH Aachen University"/>
        </authorList>
    </citation>
    <scope>NUCLEOTIDE SEQUENCE</scope>
</reference>
<dbReference type="PANTHER" id="PTHR16631:SF17">
    <property type="entry name" value="GLUCAN ENDO-1,3-BETA-GLUCOSIDASE BTGC"/>
    <property type="match status" value="1"/>
</dbReference>
<keyword evidence="9" id="KW-0732">Signal</keyword>
<evidence type="ECO:0000256" key="18">
    <source>
        <dbReference type="ARBA" id="ARBA00043078"/>
    </source>
</evidence>
<dbReference type="InterPro" id="IPR050732">
    <property type="entry name" value="Beta-glucan_modifiers"/>
</dbReference>
<proteinExistence type="inferred from homology"/>
<evidence type="ECO:0000256" key="13">
    <source>
        <dbReference type="ARBA" id="ARBA00023277"/>
    </source>
</evidence>
<dbReference type="SUPFAM" id="SSF51445">
    <property type="entry name" value="(Trans)glycosidases"/>
    <property type="match status" value="1"/>
</dbReference>
<dbReference type="GO" id="GO:0005576">
    <property type="term" value="C:extracellular region"/>
    <property type="evidence" value="ECO:0007669"/>
    <property type="project" value="TreeGrafter"/>
</dbReference>
<evidence type="ECO:0000313" key="20">
    <source>
        <dbReference type="EMBL" id="CAH7689734.1"/>
    </source>
</evidence>
<evidence type="ECO:0000256" key="15">
    <source>
        <dbReference type="ARBA" id="ARBA00023326"/>
    </source>
</evidence>
<comment type="function">
    <text evidence="16">Glucanases play a role in cell expansion during growth, in cell-cell fusion during mating, and in spore release during sporulation. This enzyme may be involved in beta-glucan degradation. Active on laminarin and lichenan.</text>
</comment>
<keyword evidence="8" id="KW-0964">Secreted</keyword>
<comment type="subcellular location">
    <subcellularLocation>
        <location evidence="3">Cell membrane</location>
        <topology evidence="3">Single-pass type II membrane protein</topology>
    </subcellularLocation>
    <subcellularLocation>
        <location evidence="2">Secreted</location>
        <location evidence="2">Cell wall</location>
    </subcellularLocation>
</comment>
<evidence type="ECO:0000256" key="10">
    <source>
        <dbReference type="ARBA" id="ARBA00022801"/>
    </source>
</evidence>
<dbReference type="GO" id="GO:0042973">
    <property type="term" value="F:glucan endo-1,3-beta-D-glucosidase activity"/>
    <property type="evidence" value="ECO:0007669"/>
    <property type="project" value="UniProtKB-EC"/>
</dbReference>
<evidence type="ECO:0000256" key="11">
    <source>
        <dbReference type="ARBA" id="ARBA00023136"/>
    </source>
</evidence>
<keyword evidence="13" id="KW-0119">Carbohydrate metabolism</keyword>
<gene>
    <name evidence="20" type="ORF">PPACK8108_LOCUS24861</name>
</gene>